<dbReference type="InterPro" id="IPR003156">
    <property type="entry name" value="DHHA1_dom"/>
</dbReference>
<organism evidence="2 3">
    <name type="scientific">Ligilactobacillus aviarius</name>
    <dbReference type="NCBI Taxonomy" id="1606"/>
    <lineage>
        <taxon>Bacteria</taxon>
        <taxon>Bacillati</taxon>
        <taxon>Bacillota</taxon>
        <taxon>Bacilli</taxon>
        <taxon>Lactobacillales</taxon>
        <taxon>Lactobacillaceae</taxon>
        <taxon>Ligilactobacillus</taxon>
    </lineage>
</organism>
<accession>A0A179C453</accession>
<dbReference type="OrthoDB" id="2035301at2"/>
<feature type="domain" description="DHHA1" evidence="1">
    <location>
        <begin position="253"/>
        <end position="324"/>
    </location>
</feature>
<comment type="caution">
    <text evidence="2">The sequence shown here is derived from an EMBL/GenBank/DDBJ whole genome shotgun (WGS) entry which is preliminary data.</text>
</comment>
<evidence type="ECO:0000313" key="3">
    <source>
        <dbReference type="Proteomes" id="UP000078520"/>
    </source>
</evidence>
<dbReference type="InterPro" id="IPR052968">
    <property type="entry name" value="Nucleotide_metab_enz"/>
</dbReference>
<dbReference type="PANTHER" id="PTHR42146">
    <property type="entry name" value="3',5'-CYCLIC-NUCLEOTIDE PHOSPHODIESTERASE"/>
    <property type="match status" value="1"/>
</dbReference>
<proteinExistence type="predicted"/>
<dbReference type="RefSeq" id="WP_064207977.1">
    <property type="nucleotide sequence ID" value="NZ_LVKC01000018.1"/>
</dbReference>
<evidence type="ECO:0000313" key="2">
    <source>
        <dbReference type="EMBL" id="OAQ06778.1"/>
    </source>
</evidence>
<reference evidence="3" key="1">
    <citation type="submission" date="2016-03" db="EMBL/GenBank/DDBJ databases">
        <authorList>
            <person name="Johnson T.J."/>
            <person name="Youmans B."/>
            <person name="Case K."/>
            <person name="Noll S."/>
        </authorList>
    </citation>
    <scope>NUCLEOTIDE SEQUENCE [LARGE SCALE GENOMIC DNA]</scope>
    <source>
        <strain evidence="3">UMNLAv8</strain>
    </source>
</reference>
<evidence type="ECO:0000259" key="1">
    <source>
        <dbReference type="Pfam" id="PF02272"/>
    </source>
</evidence>
<dbReference type="PANTHER" id="PTHR42146:SF1">
    <property type="entry name" value="OLIGORIBONUCLEASE NRNB"/>
    <property type="match status" value="1"/>
</dbReference>
<dbReference type="InterPro" id="IPR038763">
    <property type="entry name" value="DHH_sf"/>
</dbReference>
<dbReference type="GO" id="GO:0003676">
    <property type="term" value="F:nucleic acid binding"/>
    <property type="evidence" value="ECO:0007669"/>
    <property type="project" value="InterPro"/>
</dbReference>
<dbReference type="SUPFAM" id="SSF64182">
    <property type="entry name" value="DHH phosphoesterases"/>
    <property type="match status" value="1"/>
</dbReference>
<gene>
    <name evidence="2" type="ORF">A3O14_00405</name>
</gene>
<dbReference type="Gene3D" id="3.10.310.30">
    <property type="match status" value="1"/>
</dbReference>
<dbReference type="EMBL" id="LVKI01000048">
    <property type="protein sequence ID" value="OAQ06778.1"/>
    <property type="molecule type" value="Genomic_DNA"/>
</dbReference>
<dbReference type="Proteomes" id="UP000078520">
    <property type="component" value="Unassembled WGS sequence"/>
</dbReference>
<sequence length="362" mass="41056">MKKQQYIKLISHNDLDGFGAPLLLEALQPALFSNVTFDLTTCSAGRLDQELERFFRQPDVQKYSDIYIMDMTPDSDYSFQQLEQHFANHWLIFDHHESEEELRKKYAANCISPANPEINPSAVSLVWDWVSKQVNFASVPTARQQELQEIVELIRAYDTWDWQNDPNMSNEERKAADELNQLFWFYPLSQSQSFVTKVYQTGWKQYHDQNTLLINTLNGRRQRYLDKHLKNVVEFSVDGHSFGVVYASDFKSEIAHALLQRHDVEAALVIDAHSVSLRSNGQLDVAEFAAKYFNGGGHADSAGGVLPLNPIEEAEKAIVEAVKQQAQVNAKTQAQADENLGNLADSLSEEAAAKLAALFKDQ</sequence>
<protein>
    <submittedName>
        <fullName evidence="2">Phosphoesterase</fullName>
    </submittedName>
</protein>
<dbReference type="Pfam" id="PF02272">
    <property type="entry name" value="DHHA1"/>
    <property type="match status" value="1"/>
</dbReference>
<name>A0A179C453_9LACO</name>
<dbReference type="AlphaFoldDB" id="A0A179C453"/>